<comment type="similarity">
    <text evidence="2">Belongs to the TsaE family.</text>
</comment>
<dbReference type="InterPro" id="IPR027417">
    <property type="entry name" value="P-loop_NTPase"/>
</dbReference>
<dbReference type="SUPFAM" id="SSF52540">
    <property type="entry name" value="P-loop containing nucleoside triphosphate hydrolases"/>
    <property type="match status" value="1"/>
</dbReference>
<name>A0A3B1A4C9_9ZZZZ</name>
<accession>A0A3B1A4C9</accession>
<evidence type="ECO:0000256" key="5">
    <source>
        <dbReference type="ARBA" id="ARBA00022694"/>
    </source>
</evidence>
<evidence type="ECO:0000256" key="10">
    <source>
        <dbReference type="ARBA" id="ARBA00032441"/>
    </source>
</evidence>
<keyword evidence="9" id="KW-0460">Magnesium</keyword>
<dbReference type="PANTHER" id="PTHR33540:SF2">
    <property type="entry name" value="TRNA THREONYLCARBAMOYLADENOSINE BIOSYNTHESIS PROTEIN TSAE"/>
    <property type="match status" value="1"/>
</dbReference>
<proteinExistence type="inferred from homology"/>
<dbReference type="GO" id="GO:0005737">
    <property type="term" value="C:cytoplasm"/>
    <property type="evidence" value="ECO:0007669"/>
    <property type="project" value="UniProtKB-SubCell"/>
</dbReference>
<comment type="subcellular location">
    <subcellularLocation>
        <location evidence="1">Cytoplasm</location>
    </subcellularLocation>
</comment>
<dbReference type="GO" id="GO:0005524">
    <property type="term" value="F:ATP binding"/>
    <property type="evidence" value="ECO:0007669"/>
    <property type="project" value="UniProtKB-KW"/>
</dbReference>
<keyword evidence="5" id="KW-0819">tRNA processing</keyword>
<evidence type="ECO:0000256" key="8">
    <source>
        <dbReference type="ARBA" id="ARBA00022840"/>
    </source>
</evidence>
<sequence>MRGEVILDIPDEAAMLALGRRIAEQLHAGGVLYLHGELGAGKTTLSRGILQGLGVGGRVKSPTYTLVEPYEFAGGHAYHFDLYRLTDPEELEYMGIRDYFDSQAVVLVEWPQRGEGVLPAADVVVDIAYHGDARRVCLRPGAGGRHAWMAHFSD</sequence>
<dbReference type="AlphaFoldDB" id="A0A3B1A4C9"/>
<protein>
    <recommendedName>
        <fullName evidence="3">tRNA threonylcarbamoyladenosine biosynthesis protein TsaE</fullName>
    </recommendedName>
    <alternativeName>
        <fullName evidence="10">t(6)A37 threonylcarbamoyladenosine biosynthesis protein TsaE</fullName>
    </alternativeName>
</protein>
<evidence type="ECO:0000256" key="6">
    <source>
        <dbReference type="ARBA" id="ARBA00022723"/>
    </source>
</evidence>
<gene>
    <name evidence="11" type="ORF">MNBD_GAMMA20-313</name>
</gene>
<dbReference type="NCBIfam" id="TIGR00150">
    <property type="entry name" value="T6A_YjeE"/>
    <property type="match status" value="1"/>
</dbReference>
<evidence type="ECO:0000256" key="3">
    <source>
        <dbReference type="ARBA" id="ARBA00019010"/>
    </source>
</evidence>
<evidence type="ECO:0000256" key="7">
    <source>
        <dbReference type="ARBA" id="ARBA00022741"/>
    </source>
</evidence>
<keyword evidence="6" id="KW-0479">Metal-binding</keyword>
<dbReference type="Pfam" id="PF02367">
    <property type="entry name" value="TsaE"/>
    <property type="match status" value="1"/>
</dbReference>
<dbReference type="GO" id="GO:0046872">
    <property type="term" value="F:metal ion binding"/>
    <property type="evidence" value="ECO:0007669"/>
    <property type="project" value="UniProtKB-KW"/>
</dbReference>
<keyword evidence="8" id="KW-0067">ATP-binding</keyword>
<dbReference type="EMBL" id="UOFU01000206">
    <property type="protein sequence ID" value="VAX00589.1"/>
    <property type="molecule type" value="Genomic_DNA"/>
</dbReference>
<evidence type="ECO:0000256" key="2">
    <source>
        <dbReference type="ARBA" id="ARBA00007599"/>
    </source>
</evidence>
<evidence type="ECO:0000256" key="1">
    <source>
        <dbReference type="ARBA" id="ARBA00004496"/>
    </source>
</evidence>
<evidence type="ECO:0000256" key="4">
    <source>
        <dbReference type="ARBA" id="ARBA00022490"/>
    </source>
</evidence>
<dbReference type="InterPro" id="IPR003442">
    <property type="entry name" value="T6A_TsaE"/>
</dbReference>
<dbReference type="Gene3D" id="3.40.50.300">
    <property type="entry name" value="P-loop containing nucleotide triphosphate hydrolases"/>
    <property type="match status" value="1"/>
</dbReference>
<keyword evidence="4" id="KW-0963">Cytoplasm</keyword>
<dbReference type="GO" id="GO:0002949">
    <property type="term" value="P:tRNA threonylcarbamoyladenosine modification"/>
    <property type="evidence" value="ECO:0007669"/>
    <property type="project" value="InterPro"/>
</dbReference>
<evidence type="ECO:0000256" key="9">
    <source>
        <dbReference type="ARBA" id="ARBA00022842"/>
    </source>
</evidence>
<dbReference type="FunFam" id="3.40.50.300:FF:000406">
    <property type="entry name" value="tRNA (N6-adenosine(37)-N6)-threonylcarbamoyltransferase complex ATPase TsaE"/>
    <property type="match status" value="1"/>
</dbReference>
<evidence type="ECO:0000313" key="11">
    <source>
        <dbReference type="EMBL" id="VAX00589.1"/>
    </source>
</evidence>
<organism evidence="11">
    <name type="scientific">hydrothermal vent metagenome</name>
    <dbReference type="NCBI Taxonomy" id="652676"/>
    <lineage>
        <taxon>unclassified sequences</taxon>
        <taxon>metagenomes</taxon>
        <taxon>ecological metagenomes</taxon>
    </lineage>
</organism>
<reference evidence="11" key="1">
    <citation type="submission" date="2018-06" db="EMBL/GenBank/DDBJ databases">
        <authorList>
            <person name="Zhirakovskaya E."/>
        </authorList>
    </citation>
    <scope>NUCLEOTIDE SEQUENCE</scope>
</reference>
<keyword evidence="7" id="KW-0547">Nucleotide-binding</keyword>
<dbReference type="PANTHER" id="PTHR33540">
    <property type="entry name" value="TRNA THREONYLCARBAMOYLADENOSINE BIOSYNTHESIS PROTEIN TSAE"/>
    <property type="match status" value="1"/>
</dbReference>